<dbReference type="AlphaFoldDB" id="A0A9N8E875"/>
<name>A0A9N8E875_9STRA</name>
<organism evidence="1 2">
    <name type="scientific">Seminavis robusta</name>
    <dbReference type="NCBI Taxonomy" id="568900"/>
    <lineage>
        <taxon>Eukaryota</taxon>
        <taxon>Sar</taxon>
        <taxon>Stramenopiles</taxon>
        <taxon>Ochrophyta</taxon>
        <taxon>Bacillariophyta</taxon>
        <taxon>Bacillariophyceae</taxon>
        <taxon>Bacillariophycidae</taxon>
        <taxon>Naviculales</taxon>
        <taxon>Naviculaceae</taxon>
        <taxon>Seminavis</taxon>
    </lineage>
</organism>
<reference evidence="1" key="1">
    <citation type="submission" date="2020-06" db="EMBL/GenBank/DDBJ databases">
        <authorList>
            <consortium name="Plant Systems Biology data submission"/>
        </authorList>
    </citation>
    <scope>NUCLEOTIDE SEQUENCE</scope>
    <source>
        <strain evidence="1">D6</strain>
    </source>
</reference>
<proteinExistence type="predicted"/>
<evidence type="ECO:0000313" key="1">
    <source>
        <dbReference type="EMBL" id="CAB9513604.1"/>
    </source>
</evidence>
<comment type="caution">
    <text evidence="1">The sequence shown here is derived from an EMBL/GenBank/DDBJ whole genome shotgun (WGS) entry which is preliminary data.</text>
</comment>
<sequence>MSSKDTVNIMYLNVSFQGMLLLQSHNMTYFAASGERKADIPWNGIGKLHTGAMKSSAASDGKEEFLLKFIMAREGQEAFVFGMKDEEDLDRIRDDIQGLVKTFNIHKAASVAAGDIKPSSAPTRLWQAAWPVFQLIMLAAKWFQPLPLAVALLLVSLAREALDSKMRRALSFPVSIRWCAPTAIISQPKSQIQDVFSTR</sequence>
<dbReference type="EMBL" id="CAICTM010000600">
    <property type="protein sequence ID" value="CAB9513604.1"/>
    <property type="molecule type" value="Genomic_DNA"/>
</dbReference>
<evidence type="ECO:0000313" key="2">
    <source>
        <dbReference type="Proteomes" id="UP001153069"/>
    </source>
</evidence>
<keyword evidence="2" id="KW-1185">Reference proteome</keyword>
<accession>A0A9N8E875</accession>
<dbReference type="Proteomes" id="UP001153069">
    <property type="component" value="Unassembled WGS sequence"/>
</dbReference>
<protein>
    <submittedName>
        <fullName evidence="1">Uncharacterized protein</fullName>
    </submittedName>
</protein>
<gene>
    <name evidence="1" type="ORF">SEMRO_601_G173640.1</name>
</gene>